<dbReference type="AlphaFoldDB" id="A0A6I6MMC0"/>
<keyword evidence="3" id="KW-1185">Reference proteome</keyword>
<name>A0A6I6MMC0_9CAUL</name>
<keyword evidence="1" id="KW-0812">Transmembrane</keyword>
<sequence>MQATPMRLLNIVLWPLTIWPSVFNLEKHPADNYAERTFPLIATAIGFWICVGLMATTLMQGGLAAFTGDGGDSLAARLTPAWADGVTGVLWFFLPALYIIGVWLFAARDEAFPS</sequence>
<organism evidence="2 3">
    <name type="scientific">Terricaulis silvestris</name>
    <dbReference type="NCBI Taxonomy" id="2686094"/>
    <lineage>
        <taxon>Bacteria</taxon>
        <taxon>Pseudomonadati</taxon>
        <taxon>Pseudomonadota</taxon>
        <taxon>Alphaproteobacteria</taxon>
        <taxon>Caulobacterales</taxon>
        <taxon>Caulobacteraceae</taxon>
        <taxon>Terricaulis</taxon>
    </lineage>
</organism>
<dbReference type="RefSeq" id="WP_228445853.1">
    <property type="nucleotide sequence ID" value="NZ_CP047045.1"/>
</dbReference>
<dbReference type="KEGG" id="tsv:DSM104635_00930"/>
<accession>A0A6I6MMC0</accession>
<evidence type="ECO:0000256" key="1">
    <source>
        <dbReference type="SAM" id="Phobius"/>
    </source>
</evidence>
<evidence type="ECO:0000313" key="3">
    <source>
        <dbReference type="Proteomes" id="UP000431269"/>
    </source>
</evidence>
<dbReference type="EMBL" id="CP047045">
    <property type="protein sequence ID" value="QGZ94114.1"/>
    <property type="molecule type" value="Genomic_DNA"/>
</dbReference>
<keyword evidence="1" id="KW-1133">Transmembrane helix</keyword>
<dbReference type="Proteomes" id="UP000431269">
    <property type="component" value="Chromosome"/>
</dbReference>
<protein>
    <submittedName>
        <fullName evidence="2">Uncharacterized protein</fullName>
    </submittedName>
</protein>
<reference evidence="3" key="1">
    <citation type="submission" date="2019-12" db="EMBL/GenBank/DDBJ databases">
        <title>Complete genome of Terracaulis silvestris 0127_4.</title>
        <authorList>
            <person name="Vieira S."/>
            <person name="Riedel T."/>
            <person name="Sproer C."/>
            <person name="Pascual J."/>
            <person name="Boedeker C."/>
            <person name="Overmann J."/>
        </authorList>
    </citation>
    <scope>NUCLEOTIDE SEQUENCE [LARGE SCALE GENOMIC DNA]</scope>
    <source>
        <strain evidence="3">0127_4</strain>
    </source>
</reference>
<feature type="transmembrane region" description="Helical" evidence="1">
    <location>
        <begin position="37"/>
        <end position="66"/>
    </location>
</feature>
<evidence type="ECO:0000313" key="2">
    <source>
        <dbReference type="EMBL" id="QGZ94114.1"/>
    </source>
</evidence>
<gene>
    <name evidence="2" type="ORF">DSM104635_00930</name>
</gene>
<feature type="transmembrane region" description="Helical" evidence="1">
    <location>
        <begin position="86"/>
        <end position="106"/>
    </location>
</feature>
<keyword evidence="1" id="KW-0472">Membrane</keyword>
<proteinExistence type="predicted"/>